<feature type="region of interest" description="Disordered" evidence="1">
    <location>
        <begin position="1"/>
        <end position="20"/>
    </location>
</feature>
<organism evidence="3 4">
    <name type="scientific">Megaselia scalaris</name>
    <name type="common">Humpbacked fly</name>
    <name type="synonym">Phora scalaris</name>
    <dbReference type="NCBI Taxonomy" id="36166"/>
    <lineage>
        <taxon>Eukaryota</taxon>
        <taxon>Metazoa</taxon>
        <taxon>Ecdysozoa</taxon>
        <taxon>Arthropoda</taxon>
        <taxon>Hexapoda</taxon>
        <taxon>Insecta</taxon>
        <taxon>Pterygota</taxon>
        <taxon>Neoptera</taxon>
        <taxon>Endopterygota</taxon>
        <taxon>Diptera</taxon>
        <taxon>Brachycera</taxon>
        <taxon>Muscomorpha</taxon>
        <taxon>Platypezoidea</taxon>
        <taxon>Phoridae</taxon>
        <taxon>Megaseliini</taxon>
        <taxon>Megaselia</taxon>
    </lineage>
</organism>
<dbReference type="AlphaFoldDB" id="T1GQM8"/>
<dbReference type="Proteomes" id="UP000015102">
    <property type="component" value="Unassembled WGS sequence"/>
</dbReference>
<proteinExistence type="predicted"/>
<dbReference type="PROSITE" id="PS51526">
    <property type="entry name" value="RFX_DBD"/>
    <property type="match status" value="1"/>
</dbReference>
<evidence type="ECO:0000256" key="1">
    <source>
        <dbReference type="SAM" id="MobiDB-lite"/>
    </source>
</evidence>
<name>T1GQM8_MEGSC</name>
<sequence length="59" mass="6803">MPSSSSEVDPLRQPQNPLGTRLEINQTINWVRSHLEHDPEVSIPKQDVYNDYTKRSGEL</sequence>
<reference evidence="3" key="2">
    <citation type="submission" date="2015-06" db="UniProtKB">
        <authorList>
            <consortium name="EnsemblMetazoa"/>
        </authorList>
    </citation>
    <scope>IDENTIFICATION</scope>
</reference>
<dbReference type="EnsemblMetazoa" id="MESCA005939-RA">
    <property type="protein sequence ID" value="MESCA005939-PA"/>
    <property type="gene ID" value="MESCA005939"/>
</dbReference>
<evidence type="ECO:0000313" key="4">
    <source>
        <dbReference type="Proteomes" id="UP000015102"/>
    </source>
</evidence>
<dbReference type="InterPro" id="IPR036388">
    <property type="entry name" value="WH-like_DNA-bd_sf"/>
</dbReference>
<accession>T1GQM8</accession>
<evidence type="ECO:0000259" key="2">
    <source>
        <dbReference type="PROSITE" id="PS51526"/>
    </source>
</evidence>
<dbReference type="EMBL" id="CAQQ02098611">
    <property type="status" value="NOT_ANNOTATED_CDS"/>
    <property type="molecule type" value="Genomic_DNA"/>
</dbReference>
<dbReference type="GO" id="GO:0006355">
    <property type="term" value="P:regulation of DNA-templated transcription"/>
    <property type="evidence" value="ECO:0007669"/>
    <property type="project" value="InterPro"/>
</dbReference>
<dbReference type="EMBL" id="CAQQ02098612">
    <property type="status" value="NOT_ANNOTATED_CDS"/>
    <property type="molecule type" value="Genomic_DNA"/>
</dbReference>
<evidence type="ECO:0000313" key="3">
    <source>
        <dbReference type="EnsemblMetazoa" id="MESCA005939-PA"/>
    </source>
</evidence>
<dbReference type="HOGENOM" id="CLU_2963430_0_0_1"/>
<dbReference type="InterPro" id="IPR003150">
    <property type="entry name" value="DNA-bd_RFX"/>
</dbReference>
<dbReference type="GO" id="GO:0003677">
    <property type="term" value="F:DNA binding"/>
    <property type="evidence" value="ECO:0007669"/>
    <property type="project" value="InterPro"/>
</dbReference>
<protein>
    <recommendedName>
        <fullName evidence="2">RFX-type winged-helix domain-containing protein</fullName>
    </recommendedName>
</protein>
<reference evidence="4" key="1">
    <citation type="submission" date="2013-02" db="EMBL/GenBank/DDBJ databases">
        <authorList>
            <person name="Hughes D."/>
        </authorList>
    </citation>
    <scope>NUCLEOTIDE SEQUENCE</scope>
    <source>
        <strain>Durham</strain>
        <strain evidence="4">NC isolate 2 -- Noor lab</strain>
    </source>
</reference>
<feature type="domain" description="RFX-type winged-helix" evidence="2">
    <location>
        <begin position="27"/>
        <end position="59"/>
    </location>
</feature>
<feature type="region of interest" description="Disordered" evidence="1">
    <location>
        <begin position="35"/>
        <end position="59"/>
    </location>
</feature>
<dbReference type="STRING" id="36166.T1GQM8"/>
<dbReference type="Gene3D" id="1.10.10.10">
    <property type="entry name" value="Winged helix-like DNA-binding domain superfamily/Winged helix DNA-binding domain"/>
    <property type="match status" value="1"/>
</dbReference>
<keyword evidence="4" id="KW-1185">Reference proteome</keyword>